<evidence type="ECO:0000313" key="1">
    <source>
        <dbReference type="EMBL" id="MBL0422348.1"/>
    </source>
</evidence>
<dbReference type="AlphaFoldDB" id="A0A937D7T6"/>
<comment type="caution">
    <text evidence="1">The sequence shown here is derived from an EMBL/GenBank/DDBJ whole genome shotgun (WGS) entry which is preliminary data.</text>
</comment>
<proteinExistence type="predicted"/>
<organism evidence="1 2">
    <name type="scientific">Ramlibacter aurantiacus</name>
    <dbReference type="NCBI Taxonomy" id="2801330"/>
    <lineage>
        <taxon>Bacteria</taxon>
        <taxon>Pseudomonadati</taxon>
        <taxon>Pseudomonadota</taxon>
        <taxon>Betaproteobacteria</taxon>
        <taxon>Burkholderiales</taxon>
        <taxon>Comamonadaceae</taxon>
        <taxon>Ramlibacter</taxon>
    </lineage>
</organism>
<gene>
    <name evidence="1" type="ORF">JI739_18515</name>
</gene>
<sequence length="141" mass="15697">MRRTTAHLHLTYGGGEASEALIGRRFTLEVEGSALTLMIDLTPNFQTRNKMAASYLDATALLRNHDRLQSLQCDDNLVRTRLVRTWKDMHEPTLRMLLDLGPRGQFAYAVRPHLLFTGGVQLDVLQALDASAFDSGVAETA</sequence>
<reference evidence="1" key="1">
    <citation type="submission" date="2021-01" db="EMBL/GenBank/DDBJ databases">
        <title>Ramlibacter sp. strain AW1 16S ribosomal RNA gene Genome sequencing and assembly.</title>
        <authorList>
            <person name="Kang M."/>
        </authorList>
    </citation>
    <scope>NUCLEOTIDE SEQUENCE</scope>
    <source>
        <strain evidence="1">AW1</strain>
    </source>
</reference>
<name>A0A937D7T6_9BURK</name>
<dbReference type="Proteomes" id="UP000613011">
    <property type="component" value="Unassembled WGS sequence"/>
</dbReference>
<keyword evidence="2" id="KW-1185">Reference proteome</keyword>
<accession>A0A937D7T6</accession>
<evidence type="ECO:0000313" key="2">
    <source>
        <dbReference type="Proteomes" id="UP000613011"/>
    </source>
</evidence>
<protein>
    <submittedName>
        <fullName evidence="1">Uncharacterized protein</fullName>
    </submittedName>
</protein>
<dbReference type="EMBL" id="JAEQNA010000007">
    <property type="protein sequence ID" value="MBL0422348.1"/>
    <property type="molecule type" value="Genomic_DNA"/>
</dbReference>